<dbReference type="InterPro" id="IPR006076">
    <property type="entry name" value="FAD-dep_OxRdtase"/>
</dbReference>
<dbReference type="NCBIfam" id="NF001933">
    <property type="entry name" value="PRK00711.1"/>
    <property type="match status" value="1"/>
</dbReference>
<dbReference type="EMBL" id="JAUQTG010000016">
    <property type="protein sequence ID" value="MDO7858602.1"/>
    <property type="molecule type" value="Genomic_DNA"/>
</dbReference>
<evidence type="ECO:0000313" key="5">
    <source>
        <dbReference type="EMBL" id="MDO7858602.1"/>
    </source>
</evidence>
<name>A0AA42FL48_9GAMM</name>
<organism evidence="4 6">
    <name type="scientific">Providencia huashanensis</name>
    <dbReference type="NCBI Taxonomy" id="3037798"/>
    <lineage>
        <taxon>Bacteria</taxon>
        <taxon>Pseudomonadati</taxon>
        <taxon>Pseudomonadota</taxon>
        <taxon>Gammaproteobacteria</taxon>
        <taxon>Enterobacterales</taxon>
        <taxon>Morganellaceae</taxon>
        <taxon>Providencia</taxon>
    </lineage>
</organism>
<dbReference type="GO" id="GO:0055130">
    <property type="term" value="P:D-alanine catabolic process"/>
    <property type="evidence" value="ECO:0007669"/>
    <property type="project" value="TreeGrafter"/>
</dbReference>
<dbReference type="PANTHER" id="PTHR13847">
    <property type="entry name" value="SARCOSINE DEHYDROGENASE-RELATED"/>
    <property type="match status" value="1"/>
</dbReference>
<comment type="similarity">
    <text evidence="1">Belongs to the DadA oxidoreductase family.</text>
</comment>
<dbReference type="EC" id="1.4.99.-" evidence="4"/>
<dbReference type="RefSeq" id="WP_042848911.1">
    <property type="nucleotide sequence ID" value="NZ_JARRYG010000027.1"/>
</dbReference>
<comment type="caution">
    <text evidence="4">The sequence shown here is derived from an EMBL/GenBank/DDBJ whole genome shotgun (WGS) entry which is preliminary data.</text>
</comment>
<accession>A0AA42FL48</accession>
<reference evidence="5" key="3">
    <citation type="journal article" date="2024" name="Int. J. Antimicrob. Agents">
        <title>Identification of a novel Providencia species showing multi-drug-resistant in three patients with hospital-acquired infection.</title>
        <authorList>
            <person name="Yang W."/>
            <person name="Chen J."/>
            <person name="Yang F."/>
            <person name="Ji P."/>
            <person name="Shen S."/>
            <person name="Yin D."/>
            <person name="Hu F."/>
        </authorList>
    </citation>
    <scope>NUCLEOTIDE SEQUENCE</scope>
    <source>
        <strain evidence="5">CRE-138-0111</strain>
    </source>
</reference>
<evidence type="ECO:0000256" key="2">
    <source>
        <dbReference type="ARBA" id="ARBA00023002"/>
    </source>
</evidence>
<dbReference type="Gene3D" id="3.50.50.60">
    <property type="entry name" value="FAD/NAD(P)-binding domain"/>
    <property type="match status" value="2"/>
</dbReference>
<dbReference type="SUPFAM" id="SSF54373">
    <property type="entry name" value="FAD-linked reductases, C-terminal domain"/>
    <property type="match status" value="1"/>
</dbReference>
<dbReference type="GO" id="GO:0005886">
    <property type="term" value="C:plasma membrane"/>
    <property type="evidence" value="ECO:0007669"/>
    <property type="project" value="TreeGrafter"/>
</dbReference>
<evidence type="ECO:0000256" key="1">
    <source>
        <dbReference type="ARBA" id="ARBA00009410"/>
    </source>
</evidence>
<evidence type="ECO:0000313" key="4">
    <source>
        <dbReference type="EMBL" id="MDG4698472.1"/>
    </source>
</evidence>
<dbReference type="AlphaFoldDB" id="A0AA42FL48"/>
<dbReference type="Pfam" id="PF01266">
    <property type="entry name" value="DAO"/>
    <property type="match status" value="1"/>
</dbReference>
<evidence type="ECO:0000313" key="7">
    <source>
        <dbReference type="Proteomes" id="UP001176478"/>
    </source>
</evidence>
<dbReference type="Proteomes" id="UP001156701">
    <property type="component" value="Unassembled WGS sequence"/>
</dbReference>
<proteinExistence type="inferred from homology"/>
<dbReference type="GO" id="GO:0008718">
    <property type="term" value="F:D-amino-acid dehydrogenase activity"/>
    <property type="evidence" value="ECO:0007669"/>
    <property type="project" value="TreeGrafter"/>
</dbReference>
<keyword evidence="2 4" id="KW-0560">Oxidoreductase</keyword>
<reference evidence="5" key="2">
    <citation type="submission" date="2023-07" db="EMBL/GenBank/DDBJ databases">
        <authorList>
            <person name="Yang W."/>
            <person name="Chen J."/>
            <person name="Ji P."/>
            <person name="Hu F."/>
        </authorList>
    </citation>
    <scope>NUCLEOTIDE SEQUENCE</scope>
    <source>
        <strain evidence="5">CRE-138-0111</strain>
    </source>
</reference>
<dbReference type="InterPro" id="IPR036188">
    <property type="entry name" value="FAD/NAD-bd_sf"/>
</dbReference>
<evidence type="ECO:0000259" key="3">
    <source>
        <dbReference type="Pfam" id="PF01266"/>
    </source>
</evidence>
<protein>
    <submittedName>
        <fullName evidence="4">D-amino acid dehydrogenase</fullName>
        <ecNumber evidence="4">1.4.99.-</ecNumber>
    </submittedName>
</protein>
<dbReference type="GO" id="GO:0005737">
    <property type="term" value="C:cytoplasm"/>
    <property type="evidence" value="ECO:0007669"/>
    <property type="project" value="TreeGrafter"/>
</dbReference>
<dbReference type="Gene3D" id="3.30.9.10">
    <property type="entry name" value="D-Amino Acid Oxidase, subunit A, domain 2"/>
    <property type="match status" value="1"/>
</dbReference>
<feature type="domain" description="FAD dependent oxidoreductase" evidence="3">
    <location>
        <begin position="4"/>
        <end position="398"/>
    </location>
</feature>
<sequence length="413" mass="45685">MAKHVVIIGAGVIGLSTAYALIKAGQTVTLIESETDVGMHTSFANGGQLSYRYVSPLADAGVPLQGLRWMGKNDSPLNLKITPSVHQWSWLAQFTLACNRKTNRINGDHLLRLSLLSQNMMNLWRQKGDLGDFAWEKSGKLIIHRDSKSFLKASETADKQFQKTLTPAEIIELEPSLKHIQSQLVGAIYAPDDESADCYLFCKNLLQYLQTQPQFNLCLQQSVQYFIKQDNRITGVATHQGIIQADDFIVCAGNGSRELLKSLKINVPILGLKGYSLSVKYPQTENTVPKINVTDYGNKIVYAKLNDQLRIAAMVDIGYDTAGLRENRIKALKKIIKKTFPELPQVDSAESWFGLRPSTPKGPPILGKTAYHNLWLNIGHGSLGFTLAAGSAEILTKLITEQKSPISLTGFTR</sequence>
<keyword evidence="7" id="KW-1185">Reference proteome</keyword>
<dbReference type="Proteomes" id="UP001176478">
    <property type="component" value="Unassembled WGS sequence"/>
</dbReference>
<dbReference type="PANTHER" id="PTHR13847:SF280">
    <property type="entry name" value="D-AMINO ACID DEHYDROGENASE"/>
    <property type="match status" value="1"/>
</dbReference>
<dbReference type="SUPFAM" id="SSF51905">
    <property type="entry name" value="FAD/NAD(P)-binding domain"/>
    <property type="match status" value="1"/>
</dbReference>
<gene>
    <name evidence="4" type="ORF">P7V44_19805</name>
    <name evidence="5" type="ORF">Q5E86_20115</name>
</gene>
<evidence type="ECO:0000313" key="6">
    <source>
        <dbReference type="Proteomes" id="UP001156701"/>
    </source>
</evidence>
<dbReference type="EMBL" id="JARRYG010000027">
    <property type="protein sequence ID" value="MDG4698472.1"/>
    <property type="molecule type" value="Genomic_DNA"/>
</dbReference>
<reference evidence="4" key="1">
    <citation type="submission" date="2023-03" db="EMBL/GenBank/DDBJ databases">
        <title>a new species belonging to Providencia genus.</title>
        <authorList>
            <person name="Yang W."/>
            <person name="Hu F."/>
            <person name="Shen S."/>
            <person name="Ding L."/>
            <person name="Yin D."/>
        </authorList>
    </citation>
    <scope>NUCLEOTIDE SEQUENCE</scope>
    <source>
        <strain evidence="4">CRE-3FA-0001</strain>
    </source>
</reference>